<dbReference type="InterPro" id="IPR013123">
    <property type="entry name" value="SpoU_subst-bd"/>
</dbReference>
<dbReference type="SMART" id="SM00967">
    <property type="entry name" value="SpoU_sub_bind"/>
    <property type="match status" value="1"/>
</dbReference>
<dbReference type="InterPro" id="IPR001537">
    <property type="entry name" value="SpoU_MeTrfase"/>
</dbReference>
<proteinExistence type="inferred from homology"/>
<dbReference type="InterPro" id="IPR029064">
    <property type="entry name" value="Ribosomal_eL30-like_sf"/>
</dbReference>
<dbReference type="GO" id="GO:0006396">
    <property type="term" value="P:RNA processing"/>
    <property type="evidence" value="ECO:0007669"/>
    <property type="project" value="InterPro"/>
</dbReference>
<feature type="domain" description="RNA 2-O ribose methyltransferase substrate binding" evidence="4">
    <location>
        <begin position="32"/>
        <end position="114"/>
    </location>
</feature>
<comment type="similarity">
    <text evidence="1">Belongs to the class IV-like SAM-binding methyltransferase superfamily. RNA methyltransferase TrmH family.</text>
</comment>
<dbReference type="Gene3D" id="3.40.1280.10">
    <property type="match status" value="1"/>
</dbReference>
<dbReference type="InterPro" id="IPR053888">
    <property type="entry name" value="MRM3-like_sub_bind"/>
</dbReference>
<dbReference type="Pfam" id="PF00588">
    <property type="entry name" value="SpoU_methylase"/>
    <property type="match status" value="1"/>
</dbReference>
<dbReference type="PANTHER" id="PTHR43191:SF2">
    <property type="entry name" value="RRNA METHYLTRANSFERASE 3, MITOCHONDRIAL"/>
    <property type="match status" value="1"/>
</dbReference>
<reference evidence="5" key="1">
    <citation type="submission" date="2020-05" db="EMBL/GenBank/DDBJ databases">
        <authorList>
            <person name="Chiriac C."/>
            <person name="Salcher M."/>
            <person name="Ghai R."/>
            <person name="Kavagutti S V."/>
        </authorList>
    </citation>
    <scope>NUCLEOTIDE SEQUENCE</scope>
</reference>
<evidence type="ECO:0000259" key="4">
    <source>
        <dbReference type="SMART" id="SM00967"/>
    </source>
</evidence>
<dbReference type="GO" id="GO:0005737">
    <property type="term" value="C:cytoplasm"/>
    <property type="evidence" value="ECO:0007669"/>
    <property type="project" value="UniProtKB-ARBA"/>
</dbReference>
<evidence type="ECO:0000256" key="1">
    <source>
        <dbReference type="ARBA" id="ARBA00007228"/>
    </source>
</evidence>
<dbReference type="EMBL" id="CAEZTN010000004">
    <property type="protein sequence ID" value="CAB4565186.1"/>
    <property type="molecule type" value="Genomic_DNA"/>
</dbReference>
<keyword evidence="2" id="KW-0489">Methyltransferase</keyword>
<sequence>MIESLNSPHIARVKALISSRGVKERKNSGLFVAEGLQCAKEALSTSDNKSGFKGPLIETLFLTSNGRSKLEQVKDLHLNNATNIIDVSDEVMKEMCETITPQGVLAICSITKSELSSIKLNGNRRYIYLSEIQDPGNAGTILRSADAFGMDGVITSPGSVDMFSPKVVRSTAGSLWHIPVFQSVGLADVLKLGLQAISLGAEGEKPLSEFEPSGDVVAIFGNEARGLSSIESMNGVEIVNIPMPGDAESLNLSAAATIVMYHLSLLSPK</sequence>
<dbReference type="SUPFAM" id="SSF55315">
    <property type="entry name" value="L30e-like"/>
    <property type="match status" value="1"/>
</dbReference>
<evidence type="ECO:0000256" key="3">
    <source>
        <dbReference type="ARBA" id="ARBA00022679"/>
    </source>
</evidence>
<dbReference type="Pfam" id="PF22435">
    <property type="entry name" value="MRM3-like_sub_bind"/>
    <property type="match status" value="1"/>
</dbReference>
<dbReference type="InterPro" id="IPR051259">
    <property type="entry name" value="rRNA_Methyltransferase"/>
</dbReference>
<protein>
    <submittedName>
        <fullName evidence="5">Unannotated protein</fullName>
    </submittedName>
</protein>
<organism evidence="5">
    <name type="scientific">freshwater metagenome</name>
    <dbReference type="NCBI Taxonomy" id="449393"/>
    <lineage>
        <taxon>unclassified sequences</taxon>
        <taxon>metagenomes</taxon>
        <taxon>ecological metagenomes</taxon>
    </lineage>
</organism>
<keyword evidence="3" id="KW-0808">Transferase</keyword>
<dbReference type="Gene3D" id="3.30.1330.30">
    <property type="match status" value="1"/>
</dbReference>
<dbReference type="GO" id="GO:0032259">
    <property type="term" value="P:methylation"/>
    <property type="evidence" value="ECO:0007669"/>
    <property type="project" value="UniProtKB-KW"/>
</dbReference>
<dbReference type="SUPFAM" id="SSF75217">
    <property type="entry name" value="alpha/beta knot"/>
    <property type="match status" value="1"/>
</dbReference>
<name>A0A6J6DP13_9ZZZZ</name>
<dbReference type="InterPro" id="IPR029026">
    <property type="entry name" value="tRNA_m1G_MTases_N"/>
</dbReference>
<dbReference type="AlphaFoldDB" id="A0A6J6DP13"/>
<dbReference type="GO" id="GO:0008173">
    <property type="term" value="F:RNA methyltransferase activity"/>
    <property type="evidence" value="ECO:0007669"/>
    <property type="project" value="InterPro"/>
</dbReference>
<dbReference type="GO" id="GO:0003723">
    <property type="term" value="F:RNA binding"/>
    <property type="evidence" value="ECO:0007669"/>
    <property type="project" value="InterPro"/>
</dbReference>
<evidence type="ECO:0000313" key="5">
    <source>
        <dbReference type="EMBL" id="CAB4565186.1"/>
    </source>
</evidence>
<evidence type="ECO:0000256" key="2">
    <source>
        <dbReference type="ARBA" id="ARBA00022603"/>
    </source>
</evidence>
<dbReference type="CDD" id="cd18095">
    <property type="entry name" value="SpoU-like_rRNA-MTase"/>
    <property type="match status" value="1"/>
</dbReference>
<gene>
    <name evidence="5" type="ORF">UFOPK1689_00296</name>
</gene>
<dbReference type="InterPro" id="IPR029028">
    <property type="entry name" value="Alpha/beta_knot_MTases"/>
</dbReference>
<dbReference type="PANTHER" id="PTHR43191">
    <property type="entry name" value="RRNA METHYLTRANSFERASE 3"/>
    <property type="match status" value="1"/>
</dbReference>
<accession>A0A6J6DP13</accession>